<dbReference type="SUPFAM" id="SSF55205">
    <property type="entry name" value="EPT/RTPC-like"/>
    <property type="match status" value="1"/>
</dbReference>
<evidence type="ECO:0000313" key="8">
    <source>
        <dbReference type="Proteomes" id="UP000664859"/>
    </source>
</evidence>
<dbReference type="PANTHER" id="PTHR11096:SF1">
    <property type="entry name" value="RNA 3'-TERMINAL PHOSPHATE CYCLASE-LIKE PROTEIN"/>
    <property type="match status" value="1"/>
</dbReference>
<dbReference type="Pfam" id="PF01137">
    <property type="entry name" value="RTC"/>
    <property type="match status" value="1"/>
</dbReference>
<dbReference type="Gene3D" id="3.30.360.20">
    <property type="entry name" value="RNA 3'-terminal phosphate cyclase, insert domain"/>
    <property type="match status" value="1"/>
</dbReference>
<dbReference type="OrthoDB" id="1911237at2759"/>
<evidence type="ECO:0000256" key="2">
    <source>
        <dbReference type="ARBA" id="ARBA00007089"/>
    </source>
</evidence>
<dbReference type="InterPro" id="IPR016443">
    <property type="entry name" value="RNA3'_term_phos_cyc_type_2"/>
</dbReference>
<protein>
    <submittedName>
        <fullName evidence="7">RNA 3'-terminal phosphate cyclase domain-containing protein</fullName>
    </submittedName>
</protein>
<dbReference type="NCBIfam" id="TIGR03400">
    <property type="entry name" value="18S_RNA_Rcl1p"/>
    <property type="match status" value="1"/>
</dbReference>
<comment type="similarity">
    <text evidence="2">Belongs to the RNA 3'-terminal cyclase family. Type 2 subfamily.</text>
</comment>
<evidence type="ECO:0000259" key="5">
    <source>
        <dbReference type="Pfam" id="PF01137"/>
    </source>
</evidence>
<dbReference type="GO" id="GO:0005730">
    <property type="term" value="C:nucleolus"/>
    <property type="evidence" value="ECO:0007669"/>
    <property type="project" value="UniProtKB-SubCell"/>
</dbReference>
<dbReference type="PANTHER" id="PTHR11096">
    <property type="entry name" value="RNA 3' TERMINAL PHOSPHATE CYCLASE"/>
    <property type="match status" value="1"/>
</dbReference>
<keyword evidence="3" id="KW-0690">Ribosome biogenesis</keyword>
<dbReference type="InterPro" id="IPR020719">
    <property type="entry name" value="RNA3'_term_phos_cycl-like_CS"/>
</dbReference>
<dbReference type="PROSITE" id="PS01287">
    <property type="entry name" value="RTC"/>
    <property type="match status" value="1"/>
</dbReference>
<evidence type="ECO:0000256" key="1">
    <source>
        <dbReference type="ARBA" id="ARBA00004604"/>
    </source>
</evidence>
<dbReference type="GO" id="GO:0004521">
    <property type="term" value="F:RNA endonuclease activity"/>
    <property type="evidence" value="ECO:0007669"/>
    <property type="project" value="TreeGrafter"/>
</dbReference>
<dbReference type="Proteomes" id="UP000664859">
    <property type="component" value="Unassembled WGS sequence"/>
</dbReference>
<name>A0A835YR39_9STRA</name>
<gene>
    <name evidence="7" type="ORF">JKP88DRAFT_270307</name>
</gene>
<dbReference type="InterPro" id="IPR036553">
    <property type="entry name" value="RPTC_insert"/>
</dbReference>
<dbReference type="AlphaFoldDB" id="A0A835YR39"/>
<reference evidence="7" key="1">
    <citation type="submission" date="2021-02" db="EMBL/GenBank/DDBJ databases">
        <title>First Annotated Genome of the Yellow-green Alga Tribonema minus.</title>
        <authorList>
            <person name="Mahan K.M."/>
        </authorList>
    </citation>
    <scope>NUCLEOTIDE SEQUENCE</scope>
    <source>
        <strain evidence="7">UTEX B ZZ1240</strain>
    </source>
</reference>
<dbReference type="Gene3D" id="3.65.10.20">
    <property type="entry name" value="RNA 3'-terminal phosphate cyclase domain"/>
    <property type="match status" value="1"/>
</dbReference>
<dbReference type="InterPro" id="IPR000228">
    <property type="entry name" value="RNA3'_term_phos_cyc"/>
</dbReference>
<evidence type="ECO:0000256" key="3">
    <source>
        <dbReference type="ARBA" id="ARBA00022517"/>
    </source>
</evidence>
<dbReference type="PIRSF" id="PIRSF005378">
    <property type="entry name" value="RNA3'_term_phos_cycl_euk"/>
    <property type="match status" value="1"/>
</dbReference>
<dbReference type="InterPro" id="IPR037136">
    <property type="entry name" value="RNA3'_phos_cyclase_dom_sf"/>
</dbReference>
<organism evidence="7 8">
    <name type="scientific">Tribonema minus</name>
    <dbReference type="NCBI Taxonomy" id="303371"/>
    <lineage>
        <taxon>Eukaryota</taxon>
        <taxon>Sar</taxon>
        <taxon>Stramenopiles</taxon>
        <taxon>Ochrophyta</taxon>
        <taxon>PX clade</taxon>
        <taxon>Xanthophyceae</taxon>
        <taxon>Tribonematales</taxon>
        <taxon>Tribonemataceae</taxon>
        <taxon>Tribonema</taxon>
    </lineage>
</organism>
<evidence type="ECO:0000313" key="7">
    <source>
        <dbReference type="EMBL" id="KAG5179601.1"/>
    </source>
</evidence>
<dbReference type="Pfam" id="PF05189">
    <property type="entry name" value="RTC_insert"/>
    <property type="match status" value="1"/>
</dbReference>
<comment type="caution">
    <text evidence="7">The sequence shown here is derived from an EMBL/GenBank/DDBJ whole genome shotgun (WGS) entry which is preliminary data.</text>
</comment>
<dbReference type="EMBL" id="JAFCMP010000446">
    <property type="protein sequence ID" value="KAG5179601.1"/>
    <property type="molecule type" value="Genomic_DNA"/>
</dbReference>
<feature type="domain" description="RNA 3'-terminal phosphate cyclase" evidence="5">
    <location>
        <begin position="27"/>
        <end position="364"/>
    </location>
</feature>
<proteinExistence type="inferred from homology"/>
<sequence length="390" mass="41973">METKKGKRPLVAKKSDRSTSKDSNVLRFKGCTHFRQRVVCAILSGKPIRIDSIRPSPLEAGSLNDNIEIGLVDYEASFLRLIDKLTNGTKIEINETGTSLFLKPGFVTSGRQEHDCGTSRCIGWFIEGVLPLALFSKRPLHLTLNGITNDNSDLSVDAMRAVTLPLLKRFGVADEGGLDLKVKCRGFPPLGGGSVEFTCPIVRQLTPVDMTDAGLIKRVRGNAACAKVSPQLANRVAESAKGVLNRLLPDVWVHTDHSAGANGGLSPGFACSLVAESTTGVLLMAETAAEQGMLPEDLGVTAGELLLDEISNGGCVDSTHQSLAMLLMVLCPEDVSRLRVGKLTAYSVQYLRHLRDFFGTVFKIKPDLETSSVMLSCLGTGYKNLSRSAT</sequence>
<evidence type="ECO:0000259" key="6">
    <source>
        <dbReference type="Pfam" id="PF05189"/>
    </source>
</evidence>
<dbReference type="CDD" id="cd00875">
    <property type="entry name" value="RNA_Cyclase_Class_I"/>
    <property type="match status" value="1"/>
</dbReference>
<feature type="domain" description="RNA 3'-terminal phosphate cyclase insert" evidence="6">
    <location>
        <begin position="211"/>
        <end position="311"/>
    </location>
</feature>
<keyword evidence="8" id="KW-1185">Reference proteome</keyword>
<accession>A0A835YR39</accession>
<dbReference type="InterPro" id="IPR023797">
    <property type="entry name" value="RNA3'_phos_cyclase_dom"/>
</dbReference>
<dbReference type="InterPro" id="IPR013791">
    <property type="entry name" value="RNA3'-term_phos_cycl_insert"/>
</dbReference>
<evidence type="ECO:0000256" key="4">
    <source>
        <dbReference type="ARBA" id="ARBA00023242"/>
    </source>
</evidence>
<dbReference type="GO" id="GO:0000479">
    <property type="term" value="P:endonucleolytic cleavage of tricistronic rRNA transcript (SSU-rRNA, 5.8S rRNA, LSU-rRNA)"/>
    <property type="evidence" value="ECO:0007669"/>
    <property type="project" value="TreeGrafter"/>
</dbReference>
<keyword evidence="4" id="KW-0539">Nucleus</keyword>
<dbReference type="InterPro" id="IPR013792">
    <property type="entry name" value="RNA3'P_cycl/enolpyr_Trfase_a/b"/>
</dbReference>
<comment type="subcellular location">
    <subcellularLocation>
        <location evidence="1">Nucleus</location>
        <location evidence="1">Nucleolus</location>
    </subcellularLocation>
</comment>